<evidence type="ECO:0000259" key="2">
    <source>
        <dbReference type="Pfam" id="PF03478"/>
    </source>
</evidence>
<gene>
    <name evidence="3" type="ORF">EJB05_47132</name>
</gene>
<dbReference type="PANTHER" id="PTHR45560">
    <property type="entry name" value="OS04G0163150 PROTEIN-RELATED"/>
    <property type="match status" value="1"/>
</dbReference>
<dbReference type="SUPFAM" id="SSF82171">
    <property type="entry name" value="DPP6 N-terminal domain-like"/>
    <property type="match status" value="1"/>
</dbReference>
<dbReference type="OrthoDB" id="694239at2759"/>
<feature type="non-terminal residue" evidence="3">
    <location>
        <position position="1"/>
    </location>
</feature>
<feature type="domain" description="KIB1-4 beta-propeller" evidence="2">
    <location>
        <begin position="84"/>
        <end position="391"/>
    </location>
</feature>
<organism evidence="3 4">
    <name type="scientific">Eragrostis curvula</name>
    <name type="common">weeping love grass</name>
    <dbReference type="NCBI Taxonomy" id="38414"/>
    <lineage>
        <taxon>Eukaryota</taxon>
        <taxon>Viridiplantae</taxon>
        <taxon>Streptophyta</taxon>
        <taxon>Embryophyta</taxon>
        <taxon>Tracheophyta</taxon>
        <taxon>Spermatophyta</taxon>
        <taxon>Magnoliopsida</taxon>
        <taxon>Liliopsida</taxon>
        <taxon>Poales</taxon>
        <taxon>Poaceae</taxon>
        <taxon>PACMAD clade</taxon>
        <taxon>Chloridoideae</taxon>
        <taxon>Eragrostideae</taxon>
        <taxon>Eragrostidinae</taxon>
        <taxon>Eragrostis</taxon>
    </lineage>
</organism>
<protein>
    <recommendedName>
        <fullName evidence="2">KIB1-4 beta-propeller domain-containing protein</fullName>
    </recommendedName>
</protein>
<dbReference type="Pfam" id="PF03478">
    <property type="entry name" value="Beta-prop_KIB1-4"/>
    <property type="match status" value="1"/>
</dbReference>
<reference evidence="3 4" key="1">
    <citation type="journal article" date="2019" name="Sci. Rep.">
        <title>A high-quality genome of Eragrostis curvula grass provides insights into Poaceae evolution and supports new strategies to enhance forage quality.</title>
        <authorList>
            <person name="Carballo J."/>
            <person name="Santos B.A.C.M."/>
            <person name="Zappacosta D."/>
            <person name="Garbus I."/>
            <person name="Selva J.P."/>
            <person name="Gallo C.A."/>
            <person name="Diaz A."/>
            <person name="Albertini E."/>
            <person name="Caccamo M."/>
            <person name="Echenique V."/>
        </authorList>
    </citation>
    <scope>NUCLEOTIDE SEQUENCE [LARGE SCALE GENOMIC DNA]</scope>
    <source>
        <strain evidence="4">cv. Victoria</strain>
        <tissue evidence="3">Leaf</tissue>
    </source>
</reference>
<dbReference type="Proteomes" id="UP000324897">
    <property type="component" value="Unassembled WGS sequence"/>
</dbReference>
<evidence type="ECO:0000313" key="4">
    <source>
        <dbReference type="Proteomes" id="UP000324897"/>
    </source>
</evidence>
<accession>A0A5J9T6X2</accession>
<dbReference type="EMBL" id="RWGY01000045">
    <property type="protein sequence ID" value="TVU07092.1"/>
    <property type="molecule type" value="Genomic_DNA"/>
</dbReference>
<keyword evidence="4" id="KW-1185">Reference proteome</keyword>
<dbReference type="PANTHER" id="PTHR45560:SF4">
    <property type="entry name" value="OS04G0164500 PROTEIN"/>
    <property type="match status" value="1"/>
</dbReference>
<proteinExistence type="predicted"/>
<dbReference type="AlphaFoldDB" id="A0A5J9T6X2"/>
<evidence type="ECO:0000313" key="3">
    <source>
        <dbReference type="EMBL" id="TVU07092.1"/>
    </source>
</evidence>
<dbReference type="Gramene" id="TVU07092">
    <property type="protein sequence ID" value="TVU07092"/>
    <property type="gene ID" value="EJB05_47132"/>
</dbReference>
<feature type="region of interest" description="Disordered" evidence="1">
    <location>
        <begin position="1"/>
        <end position="21"/>
    </location>
</feature>
<comment type="caution">
    <text evidence="3">The sequence shown here is derived from an EMBL/GenBank/DDBJ whole genome shotgun (WGS) entry which is preliminary data.</text>
</comment>
<dbReference type="InterPro" id="IPR005174">
    <property type="entry name" value="KIB1-4_b-propeller"/>
</dbReference>
<evidence type="ECO:0000256" key="1">
    <source>
        <dbReference type="SAM" id="MobiDB-lite"/>
    </source>
</evidence>
<name>A0A5J9T6X2_9POAL</name>
<sequence>MESRQRAKSAAAWRTMPPPTWSMRDVQGRDLPPDLLSEIHCRLDFVNRLNFALGLGSVASRRILNAEGPCLVLPSDDTDETATLFSLAGRQVAIAHAPDPAMCRHVVVGSSGGWLVTADLRGRLRMANPVTGEQAVLPEITKGTIPFFDRYDFVLDMNAFSNIRFGGCRPDKEFWGGTFTHAGWQMRKWFYRKVVLSASPRPGNYAAMVILEQRFGAPAFATSQVPAWRLAPSRDGVEDAIHHDGRFYSITYTGVVEAWDRHPRTGQYRSRALGPRLPGDGFQLFRKYVAASPDGRLMAVIKELKKVDKGYYNSWDEKWEPAFKVMVLDEARGRWVEERDIGDTALFVGVNNSIFVSTKKCSGIKAGCVYYADDELGQASLRLEKGEYGSVSSRSSIDGDRLPDYNLRDLGVYSLQDGTVKRVGGLPKHKCWPPPAWFTPSV</sequence>